<keyword evidence="2" id="KW-1133">Transmembrane helix</keyword>
<gene>
    <name evidence="3" type="ORF">RM540_15295</name>
</gene>
<dbReference type="EMBL" id="JAVRHT010000053">
    <property type="protein sequence ID" value="MDT0633119.1"/>
    <property type="molecule type" value="Genomic_DNA"/>
</dbReference>
<keyword evidence="4" id="KW-1185">Reference proteome</keyword>
<feature type="transmembrane region" description="Helical" evidence="2">
    <location>
        <begin position="17"/>
        <end position="37"/>
    </location>
</feature>
<comment type="caution">
    <text evidence="3">The sequence shown here is derived from an EMBL/GenBank/DDBJ whole genome shotgun (WGS) entry which is preliminary data.</text>
</comment>
<evidence type="ECO:0000256" key="2">
    <source>
        <dbReference type="SAM" id="Phobius"/>
    </source>
</evidence>
<organism evidence="3 4">
    <name type="scientific">Rubrivirga litoralis</name>
    <dbReference type="NCBI Taxonomy" id="3075598"/>
    <lineage>
        <taxon>Bacteria</taxon>
        <taxon>Pseudomonadati</taxon>
        <taxon>Rhodothermota</taxon>
        <taxon>Rhodothermia</taxon>
        <taxon>Rhodothermales</taxon>
        <taxon>Rubricoccaceae</taxon>
        <taxon>Rubrivirga</taxon>
    </lineage>
</organism>
<dbReference type="RefSeq" id="WP_311665702.1">
    <property type="nucleotide sequence ID" value="NZ_JAVRHT010000053.1"/>
</dbReference>
<name>A0ABU3BV07_9BACT</name>
<dbReference type="Proteomes" id="UP001267426">
    <property type="component" value="Unassembled WGS sequence"/>
</dbReference>
<evidence type="ECO:0000256" key="1">
    <source>
        <dbReference type="SAM" id="MobiDB-lite"/>
    </source>
</evidence>
<protein>
    <submittedName>
        <fullName evidence="3">Uncharacterized protein</fullName>
    </submittedName>
</protein>
<proteinExistence type="predicted"/>
<accession>A0ABU3BV07</accession>
<evidence type="ECO:0000313" key="3">
    <source>
        <dbReference type="EMBL" id="MDT0633119.1"/>
    </source>
</evidence>
<sequence>MADRSAVSDVLAYNLKLWAAGLAGVLFAPLSVIALVLDVLSGRARDPDGLARRVLQASARFEVVLDVHGSLTDIRGSLTDIRVAEPAPPAEEDGGDERAGRRSLPPRPRERSRERA</sequence>
<feature type="compositionally biased region" description="Basic and acidic residues" evidence="1">
    <location>
        <begin position="107"/>
        <end position="116"/>
    </location>
</feature>
<keyword evidence="2" id="KW-0472">Membrane</keyword>
<keyword evidence="2" id="KW-0812">Transmembrane</keyword>
<reference evidence="3 4" key="1">
    <citation type="submission" date="2023-09" db="EMBL/GenBank/DDBJ databases">
        <authorList>
            <person name="Rey-Velasco X."/>
        </authorList>
    </citation>
    <scope>NUCLEOTIDE SEQUENCE [LARGE SCALE GENOMIC DNA]</scope>
    <source>
        <strain evidence="3 4">F394</strain>
    </source>
</reference>
<feature type="region of interest" description="Disordered" evidence="1">
    <location>
        <begin position="82"/>
        <end position="116"/>
    </location>
</feature>
<evidence type="ECO:0000313" key="4">
    <source>
        <dbReference type="Proteomes" id="UP001267426"/>
    </source>
</evidence>